<protein>
    <submittedName>
        <fullName evidence="2">Uncharacterized protein</fullName>
    </submittedName>
</protein>
<keyword evidence="1" id="KW-0812">Transmembrane</keyword>
<keyword evidence="1" id="KW-1133">Transmembrane helix</keyword>
<evidence type="ECO:0000313" key="2">
    <source>
        <dbReference type="EMBL" id="SVE34181.1"/>
    </source>
</evidence>
<gene>
    <name evidence="2" type="ORF">METZ01_LOCUS487035</name>
</gene>
<reference evidence="2" key="1">
    <citation type="submission" date="2018-05" db="EMBL/GenBank/DDBJ databases">
        <authorList>
            <person name="Lanie J.A."/>
            <person name="Ng W.-L."/>
            <person name="Kazmierczak K.M."/>
            <person name="Andrzejewski T.M."/>
            <person name="Davidsen T.M."/>
            <person name="Wayne K.J."/>
            <person name="Tettelin H."/>
            <person name="Glass J.I."/>
            <person name="Rusch D."/>
            <person name="Podicherti R."/>
            <person name="Tsui H.-C.T."/>
            <person name="Winkler M.E."/>
        </authorList>
    </citation>
    <scope>NUCLEOTIDE SEQUENCE</scope>
</reference>
<organism evidence="2">
    <name type="scientific">marine metagenome</name>
    <dbReference type="NCBI Taxonomy" id="408172"/>
    <lineage>
        <taxon>unclassified sequences</taxon>
        <taxon>metagenomes</taxon>
        <taxon>ecological metagenomes</taxon>
    </lineage>
</organism>
<dbReference type="EMBL" id="UINC01210632">
    <property type="protein sequence ID" value="SVE34181.1"/>
    <property type="molecule type" value="Genomic_DNA"/>
</dbReference>
<feature type="transmembrane region" description="Helical" evidence="1">
    <location>
        <begin position="12"/>
        <end position="31"/>
    </location>
</feature>
<dbReference type="AlphaFoldDB" id="A0A383CPW1"/>
<evidence type="ECO:0000256" key="1">
    <source>
        <dbReference type="SAM" id="Phobius"/>
    </source>
</evidence>
<accession>A0A383CPW1</accession>
<sequence>MNTIKAEVNKIILGLISVGLVLLMLPASLIANHFRYGTMSWEKLDNGSIVLKMQNGWTANHSAFSSTGVGSLKIGYQRIYWGDPDN</sequence>
<keyword evidence="1" id="KW-0472">Membrane</keyword>
<name>A0A383CPW1_9ZZZZ</name>
<proteinExistence type="predicted"/>
<feature type="non-terminal residue" evidence="2">
    <location>
        <position position="86"/>
    </location>
</feature>